<evidence type="ECO:0000313" key="6">
    <source>
        <dbReference type="EMBL" id="KAL1899050.1"/>
    </source>
</evidence>
<comment type="function">
    <text evidence="4">Inclusion body (IB) resident protein that interacts strongly with lipid droplet (LD) proteins. Involved in LD-mediated IB clearing after protein folding stress, probably by enabling access to the IBs of an LD-stored soluble sterol derivative that acts as a chaperone in inclusion clearing.</text>
</comment>
<keyword evidence="7" id="KW-1185">Reference proteome</keyword>
<evidence type="ECO:0000256" key="2">
    <source>
        <dbReference type="ARBA" id="ARBA00018424"/>
    </source>
</evidence>
<evidence type="ECO:0000256" key="3">
    <source>
        <dbReference type="ARBA" id="ARBA00019539"/>
    </source>
</evidence>
<feature type="compositionally biased region" description="Low complexity" evidence="5">
    <location>
        <begin position="587"/>
        <end position="607"/>
    </location>
</feature>
<dbReference type="EMBL" id="JAWDJO010000026">
    <property type="protein sequence ID" value="KAL1899050.1"/>
    <property type="molecule type" value="Genomic_DNA"/>
</dbReference>
<feature type="region of interest" description="Disordered" evidence="5">
    <location>
        <begin position="1"/>
        <end position="25"/>
    </location>
</feature>
<comment type="caution">
    <text evidence="6">The sequence shown here is derived from an EMBL/GenBank/DDBJ whole genome shotgun (WGS) entry which is preliminary data.</text>
</comment>
<comment type="subunit">
    <text evidence="1">Interacts with lipid droplet proteins.</text>
</comment>
<evidence type="ECO:0000256" key="4">
    <source>
        <dbReference type="ARBA" id="ARBA00043897"/>
    </source>
</evidence>
<evidence type="ECO:0000256" key="1">
    <source>
        <dbReference type="ARBA" id="ARBA00011408"/>
    </source>
</evidence>
<name>A0ABR3ZEF7_9PEZI</name>
<protein>
    <recommendedName>
        <fullName evidence="2">Inclusion body clearance protein IML2</fullName>
    </recommendedName>
    <alternativeName>
        <fullName evidence="3">Inclusion body clearance protein iml2</fullName>
    </alternativeName>
</protein>
<feature type="compositionally biased region" description="Polar residues" evidence="5">
    <location>
        <begin position="610"/>
        <end position="647"/>
    </location>
</feature>
<dbReference type="Proteomes" id="UP001583280">
    <property type="component" value="Unassembled WGS sequence"/>
</dbReference>
<reference evidence="6 7" key="1">
    <citation type="journal article" date="2024" name="IMA Fungus">
        <title>IMA Genome - F19 : A genome assembly and annotation guide to empower mycologists, including annotated draft genome sequences of Ceratocystis pirilliformis, Diaporthe australafricana, Fusarium ophioides, Paecilomyces lecythidis, and Sporothrix stenoceras.</title>
        <authorList>
            <person name="Aylward J."/>
            <person name="Wilson A.M."/>
            <person name="Visagie C.M."/>
            <person name="Spraker J."/>
            <person name="Barnes I."/>
            <person name="Buitendag C."/>
            <person name="Ceriani C."/>
            <person name="Del Mar Angel L."/>
            <person name="du Plessis D."/>
            <person name="Fuchs T."/>
            <person name="Gasser K."/>
            <person name="Kramer D."/>
            <person name="Li W."/>
            <person name="Munsamy K."/>
            <person name="Piso A."/>
            <person name="Price J.L."/>
            <person name="Sonnekus B."/>
            <person name="Thomas C."/>
            <person name="van der Nest A."/>
            <person name="van Dijk A."/>
            <person name="van Heerden A."/>
            <person name="van Vuuren N."/>
            <person name="Yilmaz N."/>
            <person name="Duong T.A."/>
            <person name="van der Merwe N.A."/>
            <person name="Wingfield M.J."/>
            <person name="Wingfield B.D."/>
        </authorList>
    </citation>
    <scope>NUCLEOTIDE SEQUENCE [LARGE SCALE GENOMIC DNA]</scope>
    <source>
        <strain evidence="6 7">CMW 12675</strain>
    </source>
</reference>
<dbReference type="Pfam" id="PF10300">
    <property type="entry name" value="Iml2-TPR_39"/>
    <property type="match status" value="1"/>
</dbReference>
<dbReference type="InterPro" id="IPR011990">
    <property type="entry name" value="TPR-like_helical_dom_sf"/>
</dbReference>
<feature type="region of interest" description="Disordered" evidence="5">
    <location>
        <begin position="587"/>
        <end position="647"/>
    </location>
</feature>
<dbReference type="InterPro" id="IPR019412">
    <property type="entry name" value="IML2/TPR_39"/>
</dbReference>
<proteinExistence type="predicted"/>
<evidence type="ECO:0000256" key="5">
    <source>
        <dbReference type="SAM" id="MobiDB-lite"/>
    </source>
</evidence>
<accession>A0ABR3ZEF7</accession>
<dbReference type="SUPFAM" id="SSF48452">
    <property type="entry name" value="TPR-like"/>
    <property type="match status" value="1"/>
</dbReference>
<sequence length="697" mass="76874">MNRLSVWFRSAESSSSGEPKMSPEDLMRQEMADIEAAFKATELIMDDDMDGAEALLQKTADSCYHALSLAVISFMRAILGFEKEIMTSASAQLNTCETRANADQKRAEKEFTVEMCGFYPPGTEYQLVLAEAQLMGAVVGVLHESITEALRSFYKLRKAYFTLEALMKIETSALNPEKNGNLGPDQDSLFNNPRDVFIHSGTNMCFGILLFMFSMIPPSFSRLLSMIGLKGDRERGIRLLWESTEYSNVHGAVAALILLNYYHGLLGFSDILPTLEHWNDSADAIGYPRAKCEALLVQIQKRYPSSGLWRLEESRLCSTSRNLEGAIAALRRSDAPAPKMKQVSALINFELGLNALFIQDWPLAVEVFSQGLDLNDWSHAAYYFFMASAEVELYRNALAAGDTEKAKEKKKAASEFLAKVSETSGRKKFMAKQLPFEQYTTHKIAKWEERAKTFDIDLIDAIGTSPASEVILLSNGHRRMNAAETKKALDLLSWDRLTAPAKAVESIKQVIDENASKLVCEAALLRTLGRVSEACQILERDVLCHDKSAFKGPNRDDWILPTAHYETAVCYWNEACPQAADMSETALSASPSSLASPSRSTSASPPAQDAPSTAASSNTGISGTNSPGVSIATPKTNSTAPNNLNSNSSCREKAKLCQSHLDKVANWEAFVLDARIGLRVQTGLETMKWFQAKMGWA</sequence>
<dbReference type="PANTHER" id="PTHR31859">
    <property type="entry name" value="TETRATRICOPEPTIDE REPEAT PROTEIN 39 FAMILY MEMBER"/>
    <property type="match status" value="1"/>
</dbReference>
<evidence type="ECO:0000313" key="7">
    <source>
        <dbReference type="Proteomes" id="UP001583280"/>
    </source>
</evidence>
<organism evidence="6 7">
    <name type="scientific">Ceratocystis pirilliformis</name>
    <dbReference type="NCBI Taxonomy" id="259994"/>
    <lineage>
        <taxon>Eukaryota</taxon>
        <taxon>Fungi</taxon>
        <taxon>Dikarya</taxon>
        <taxon>Ascomycota</taxon>
        <taxon>Pezizomycotina</taxon>
        <taxon>Sordariomycetes</taxon>
        <taxon>Hypocreomycetidae</taxon>
        <taxon>Microascales</taxon>
        <taxon>Ceratocystidaceae</taxon>
        <taxon>Ceratocystis</taxon>
    </lineage>
</organism>
<dbReference type="PANTHER" id="PTHR31859:SF1">
    <property type="entry name" value="TETRATRICOPEPTIDE REPEAT PROTEIN 39C"/>
    <property type="match status" value="1"/>
</dbReference>
<gene>
    <name evidence="6" type="primary">IML2</name>
    <name evidence="6" type="ORF">Cpir12675_001606</name>
</gene>